<sequence length="129" mass="15028">MQEGFILHVKIIGDLENQLLLRQEKLAQYGCNLQPLVVLVGPDLQNISQNFVVLGLKNYYEVETPLKAIDVCFKVFHALHLLYPPESAQIWQFIQRAAYEMPRNRQYDPHYNTVEVLLKEFLSENSILL</sequence>
<keyword evidence="2" id="KW-1185">Reference proteome</keyword>
<gene>
    <name evidence="1" type="ORF">PUN28_020617</name>
</gene>
<organism evidence="1 2">
    <name type="scientific">Cardiocondyla obscurior</name>
    <dbReference type="NCBI Taxonomy" id="286306"/>
    <lineage>
        <taxon>Eukaryota</taxon>
        <taxon>Metazoa</taxon>
        <taxon>Ecdysozoa</taxon>
        <taxon>Arthropoda</taxon>
        <taxon>Hexapoda</taxon>
        <taxon>Insecta</taxon>
        <taxon>Pterygota</taxon>
        <taxon>Neoptera</taxon>
        <taxon>Endopterygota</taxon>
        <taxon>Hymenoptera</taxon>
        <taxon>Apocrita</taxon>
        <taxon>Aculeata</taxon>
        <taxon>Formicoidea</taxon>
        <taxon>Formicidae</taxon>
        <taxon>Myrmicinae</taxon>
        <taxon>Cardiocondyla</taxon>
    </lineage>
</organism>
<comment type="caution">
    <text evidence="1">The sequence shown here is derived from an EMBL/GenBank/DDBJ whole genome shotgun (WGS) entry which is preliminary data.</text>
</comment>
<dbReference type="AlphaFoldDB" id="A0AAW2E4R9"/>
<dbReference type="EMBL" id="JADYXP020000043">
    <property type="protein sequence ID" value="KAL0098661.1"/>
    <property type="molecule type" value="Genomic_DNA"/>
</dbReference>
<evidence type="ECO:0000313" key="1">
    <source>
        <dbReference type="EMBL" id="KAL0098661.1"/>
    </source>
</evidence>
<accession>A0AAW2E4R9</accession>
<proteinExistence type="predicted"/>
<name>A0AAW2E4R9_9HYME</name>
<evidence type="ECO:0000313" key="2">
    <source>
        <dbReference type="Proteomes" id="UP001430953"/>
    </source>
</evidence>
<reference evidence="1 2" key="1">
    <citation type="submission" date="2023-03" db="EMBL/GenBank/DDBJ databases">
        <title>High recombination rates correlate with genetic variation in Cardiocondyla obscurior ants.</title>
        <authorList>
            <person name="Errbii M."/>
        </authorList>
    </citation>
    <scope>NUCLEOTIDE SEQUENCE [LARGE SCALE GENOMIC DNA]</scope>
    <source>
        <strain evidence="1">Alpha-2009</strain>
        <tissue evidence="1">Whole body</tissue>
    </source>
</reference>
<protein>
    <submittedName>
        <fullName evidence="1">Uncharacterized protein</fullName>
    </submittedName>
</protein>
<dbReference type="Proteomes" id="UP001430953">
    <property type="component" value="Unassembled WGS sequence"/>
</dbReference>